<dbReference type="GO" id="GO:0005829">
    <property type="term" value="C:cytosol"/>
    <property type="evidence" value="ECO:0007669"/>
    <property type="project" value="TreeGrafter"/>
</dbReference>
<organism evidence="2">
    <name type="scientific">marine sediment metagenome</name>
    <dbReference type="NCBI Taxonomy" id="412755"/>
    <lineage>
        <taxon>unclassified sequences</taxon>
        <taxon>metagenomes</taxon>
        <taxon>ecological metagenomes</taxon>
    </lineage>
</organism>
<dbReference type="Pfam" id="PF03466">
    <property type="entry name" value="LysR_substrate"/>
    <property type="match status" value="1"/>
</dbReference>
<gene>
    <name evidence="2" type="ORF">S03H2_12476</name>
</gene>
<accession>X1GPS5</accession>
<dbReference type="CDD" id="cd05466">
    <property type="entry name" value="PBP2_LTTR_substrate"/>
    <property type="match status" value="1"/>
</dbReference>
<protein>
    <recommendedName>
        <fullName evidence="1">LysR substrate-binding domain-containing protein</fullName>
    </recommendedName>
</protein>
<feature type="non-terminal residue" evidence="2">
    <location>
        <position position="1"/>
    </location>
</feature>
<evidence type="ECO:0000313" key="2">
    <source>
        <dbReference type="EMBL" id="GAH46880.1"/>
    </source>
</evidence>
<evidence type="ECO:0000259" key="1">
    <source>
        <dbReference type="Pfam" id="PF03466"/>
    </source>
</evidence>
<dbReference type="PANTHER" id="PTHR30419:SF8">
    <property type="entry name" value="NITROGEN ASSIMILATION TRANSCRIPTIONAL ACTIVATOR-RELATED"/>
    <property type="match status" value="1"/>
</dbReference>
<proteinExistence type="predicted"/>
<dbReference type="InterPro" id="IPR050950">
    <property type="entry name" value="HTH-type_LysR_regulators"/>
</dbReference>
<dbReference type="Gene3D" id="3.40.190.290">
    <property type="match status" value="1"/>
</dbReference>
<dbReference type="AlphaFoldDB" id="X1GPS5"/>
<sequence>NVHIEYFSADRIYELVLAGDIDIGLVAVPKRDKRLDVYDFEDEPLVLACSPKHPLSNESQVDIHKLQFERFISFEKDVPTRMWIDNILQRYNIVVRPVMEFDNIETIKRAVEINSGISILPETAILQEVGSGTIKAIGFSNESFVRPTGIIVRKNKLLGQAGRYCIELLRKKAK</sequence>
<comment type="caution">
    <text evidence="2">The sequence shown here is derived from an EMBL/GenBank/DDBJ whole genome shotgun (WGS) entry which is preliminary data.</text>
</comment>
<dbReference type="GO" id="GO:0006355">
    <property type="term" value="P:regulation of DNA-templated transcription"/>
    <property type="evidence" value="ECO:0007669"/>
    <property type="project" value="TreeGrafter"/>
</dbReference>
<dbReference type="EMBL" id="BARU01006347">
    <property type="protein sequence ID" value="GAH46880.1"/>
    <property type="molecule type" value="Genomic_DNA"/>
</dbReference>
<dbReference type="PANTHER" id="PTHR30419">
    <property type="entry name" value="HTH-TYPE TRANSCRIPTIONAL REGULATOR YBHD"/>
    <property type="match status" value="1"/>
</dbReference>
<dbReference type="InterPro" id="IPR005119">
    <property type="entry name" value="LysR_subst-bd"/>
</dbReference>
<feature type="domain" description="LysR substrate-binding" evidence="1">
    <location>
        <begin position="2"/>
        <end position="173"/>
    </location>
</feature>
<reference evidence="2" key="1">
    <citation type="journal article" date="2014" name="Front. Microbiol.">
        <title>High frequency of phylogenetically diverse reductive dehalogenase-homologous genes in deep subseafloor sedimentary metagenomes.</title>
        <authorList>
            <person name="Kawai M."/>
            <person name="Futagami T."/>
            <person name="Toyoda A."/>
            <person name="Takaki Y."/>
            <person name="Nishi S."/>
            <person name="Hori S."/>
            <person name="Arai W."/>
            <person name="Tsubouchi T."/>
            <person name="Morono Y."/>
            <person name="Uchiyama I."/>
            <person name="Ito T."/>
            <person name="Fujiyama A."/>
            <person name="Inagaki F."/>
            <person name="Takami H."/>
        </authorList>
    </citation>
    <scope>NUCLEOTIDE SEQUENCE</scope>
    <source>
        <strain evidence="2">Expedition CK06-06</strain>
    </source>
</reference>
<dbReference type="SUPFAM" id="SSF53850">
    <property type="entry name" value="Periplasmic binding protein-like II"/>
    <property type="match status" value="1"/>
</dbReference>
<name>X1GPS5_9ZZZZ</name>